<comment type="caution">
    <text evidence="14">The sequence shown here is derived from an EMBL/GenBank/DDBJ whole genome shotgun (WGS) entry which is preliminary data.</text>
</comment>
<dbReference type="InterPro" id="IPR050504">
    <property type="entry name" value="IgSF_BTN/MOG"/>
</dbReference>
<dbReference type="Pfam" id="PF22705">
    <property type="entry name" value="C2-set_3"/>
    <property type="match status" value="1"/>
</dbReference>
<dbReference type="InterPro" id="IPR013106">
    <property type="entry name" value="Ig_V-set"/>
</dbReference>
<dbReference type="PROSITE" id="PS50188">
    <property type="entry name" value="B302_SPRY"/>
    <property type="match status" value="1"/>
</dbReference>
<accession>A0AAN7RJM1</accession>
<dbReference type="Proteomes" id="UP001333110">
    <property type="component" value="Unassembled WGS sequence"/>
</dbReference>
<evidence type="ECO:0000256" key="11">
    <source>
        <dbReference type="SAM" id="Phobius"/>
    </source>
</evidence>
<organism evidence="14 15">
    <name type="scientific">Mycteria americana</name>
    <name type="common">Wood stork</name>
    <dbReference type="NCBI Taxonomy" id="33587"/>
    <lineage>
        <taxon>Eukaryota</taxon>
        <taxon>Metazoa</taxon>
        <taxon>Chordata</taxon>
        <taxon>Craniata</taxon>
        <taxon>Vertebrata</taxon>
        <taxon>Euteleostomi</taxon>
        <taxon>Archelosauria</taxon>
        <taxon>Archosauria</taxon>
        <taxon>Dinosauria</taxon>
        <taxon>Saurischia</taxon>
        <taxon>Theropoda</taxon>
        <taxon>Coelurosauria</taxon>
        <taxon>Aves</taxon>
        <taxon>Neognathae</taxon>
        <taxon>Neoaves</taxon>
        <taxon>Aequornithes</taxon>
        <taxon>Ciconiiformes</taxon>
        <taxon>Ciconiidae</taxon>
        <taxon>Mycteria</taxon>
    </lineage>
</organism>
<dbReference type="InterPro" id="IPR003877">
    <property type="entry name" value="SPRY_dom"/>
</dbReference>
<dbReference type="FunFam" id="2.60.40.10:FF:000088">
    <property type="entry name" value="Butyrophilin subfamily 1 member A1"/>
    <property type="match status" value="1"/>
</dbReference>
<gene>
    <name evidence="14" type="ORF">QYF61_027703</name>
</gene>
<evidence type="ECO:0000256" key="10">
    <source>
        <dbReference type="ARBA" id="ARBA00038221"/>
    </source>
</evidence>
<feature type="transmembrane region" description="Helical" evidence="11">
    <location>
        <begin position="331"/>
        <end position="351"/>
    </location>
</feature>
<dbReference type="GO" id="GO:0005102">
    <property type="term" value="F:signaling receptor binding"/>
    <property type="evidence" value="ECO:0007669"/>
    <property type="project" value="TreeGrafter"/>
</dbReference>
<evidence type="ECO:0000256" key="8">
    <source>
        <dbReference type="ARBA" id="ARBA00023180"/>
    </source>
</evidence>
<evidence type="ECO:0000256" key="2">
    <source>
        <dbReference type="ARBA" id="ARBA00007591"/>
    </source>
</evidence>
<dbReference type="Gene3D" id="2.60.40.10">
    <property type="entry name" value="Immunoglobulins"/>
    <property type="match status" value="2"/>
</dbReference>
<keyword evidence="15" id="KW-1185">Reference proteome</keyword>
<dbReference type="SUPFAM" id="SSF48726">
    <property type="entry name" value="Immunoglobulin"/>
    <property type="match status" value="2"/>
</dbReference>
<dbReference type="EMBL" id="JAUNZN010000036">
    <property type="protein sequence ID" value="KAK4806702.1"/>
    <property type="molecule type" value="Genomic_DNA"/>
</dbReference>
<evidence type="ECO:0000256" key="1">
    <source>
        <dbReference type="ARBA" id="ARBA00004479"/>
    </source>
</evidence>
<dbReference type="GO" id="GO:0050863">
    <property type="term" value="P:regulation of T cell activation"/>
    <property type="evidence" value="ECO:0007669"/>
    <property type="project" value="UniProtKB-ARBA"/>
</dbReference>
<comment type="similarity">
    <text evidence="2">Belongs to the immunoglobulin superfamily. BTN/MOG family.</text>
</comment>
<feature type="domain" description="B30.2/SPRY" evidence="12">
    <location>
        <begin position="411"/>
        <end position="609"/>
    </location>
</feature>
<dbReference type="InterPro" id="IPR007110">
    <property type="entry name" value="Ig-like_dom"/>
</dbReference>
<evidence type="ECO:0000256" key="4">
    <source>
        <dbReference type="ARBA" id="ARBA00022729"/>
    </source>
</evidence>
<dbReference type="GO" id="GO:0001817">
    <property type="term" value="P:regulation of cytokine production"/>
    <property type="evidence" value="ECO:0007669"/>
    <property type="project" value="TreeGrafter"/>
</dbReference>
<evidence type="ECO:0000256" key="6">
    <source>
        <dbReference type="ARBA" id="ARBA00023136"/>
    </source>
</evidence>
<feature type="domain" description="Ig-like" evidence="13">
    <location>
        <begin position="241"/>
        <end position="321"/>
    </location>
</feature>
<keyword evidence="5 11" id="KW-1133">Transmembrane helix</keyword>
<keyword evidence="4" id="KW-0732">Signal</keyword>
<feature type="non-terminal residue" evidence="14">
    <location>
        <position position="634"/>
    </location>
</feature>
<dbReference type="Gene3D" id="2.60.120.920">
    <property type="match status" value="1"/>
</dbReference>
<dbReference type="PROSITE" id="PS50835">
    <property type="entry name" value="IG_LIKE"/>
    <property type="match status" value="2"/>
</dbReference>
<keyword evidence="7" id="KW-1015">Disulfide bond</keyword>
<evidence type="ECO:0000256" key="5">
    <source>
        <dbReference type="ARBA" id="ARBA00022989"/>
    </source>
</evidence>
<dbReference type="GO" id="GO:0042110">
    <property type="term" value="P:T cell activation"/>
    <property type="evidence" value="ECO:0007669"/>
    <property type="project" value="UniProtKB-ARBA"/>
</dbReference>
<comment type="similarity">
    <text evidence="10">Belongs to the SKINT family.</text>
</comment>
<proteinExistence type="inferred from homology"/>
<keyword evidence="3 11" id="KW-0812">Transmembrane</keyword>
<evidence type="ECO:0000259" key="12">
    <source>
        <dbReference type="PROSITE" id="PS50188"/>
    </source>
</evidence>
<evidence type="ECO:0000256" key="7">
    <source>
        <dbReference type="ARBA" id="ARBA00023157"/>
    </source>
</evidence>
<keyword evidence="6 11" id="KW-0472">Membrane</keyword>
<dbReference type="InterPro" id="IPR001870">
    <property type="entry name" value="B30.2/SPRY"/>
</dbReference>
<evidence type="ECO:0000256" key="9">
    <source>
        <dbReference type="ARBA" id="ARBA00023319"/>
    </source>
</evidence>
<dbReference type="InterPro" id="IPR043136">
    <property type="entry name" value="B30.2/SPRY_sf"/>
</dbReference>
<dbReference type="FunFam" id="2.60.40.10:FF:000142">
    <property type="entry name" value="V-set domain-containing T-cell activation inhibitor 1"/>
    <property type="match status" value="1"/>
</dbReference>
<dbReference type="AlphaFoldDB" id="A0AAN7RJM1"/>
<feature type="domain" description="Ig-like" evidence="13">
    <location>
        <begin position="96"/>
        <end position="210"/>
    </location>
</feature>
<dbReference type="SMART" id="SM00409">
    <property type="entry name" value="IG"/>
    <property type="match status" value="1"/>
</dbReference>
<dbReference type="GO" id="GO:0009897">
    <property type="term" value="C:external side of plasma membrane"/>
    <property type="evidence" value="ECO:0007669"/>
    <property type="project" value="TreeGrafter"/>
</dbReference>
<reference evidence="14 15" key="1">
    <citation type="journal article" date="2023" name="J. Hered.">
        <title>Chromosome-level genome of the wood stork (Mycteria americana) provides insight into avian chromosome evolution.</title>
        <authorList>
            <person name="Flamio R. Jr."/>
            <person name="Ramstad K.M."/>
        </authorList>
    </citation>
    <scope>NUCLEOTIDE SEQUENCE [LARGE SCALE GENOMIC DNA]</scope>
    <source>
        <strain evidence="14">JAX WOST 10</strain>
    </source>
</reference>
<dbReference type="SUPFAM" id="SSF49899">
    <property type="entry name" value="Concanavalin A-like lectins/glucanases"/>
    <property type="match status" value="1"/>
</dbReference>
<dbReference type="InterPro" id="IPR053896">
    <property type="entry name" value="BTN3A2-like_Ig-C"/>
</dbReference>
<dbReference type="PANTHER" id="PTHR24100">
    <property type="entry name" value="BUTYROPHILIN"/>
    <property type="match status" value="1"/>
</dbReference>
<dbReference type="Pfam" id="PF00622">
    <property type="entry name" value="SPRY"/>
    <property type="match status" value="1"/>
</dbReference>
<protein>
    <submittedName>
        <fullName evidence="14">Uncharacterized protein</fullName>
    </submittedName>
</protein>
<evidence type="ECO:0000313" key="15">
    <source>
        <dbReference type="Proteomes" id="UP001333110"/>
    </source>
</evidence>
<dbReference type="SMART" id="SM00449">
    <property type="entry name" value="SPRY"/>
    <property type="match status" value="1"/>
</dbReference>
<dbReference type="GO" id="GO:0050852">
    <property type="term" value="P:T cell receptor signaling pathway"/>
    <property type="evidence" value="ECO:0007669"/>
    <property type="project" value="TreeGrafter"/>
</dbReference>
<dbReference type="Pfam" id="PF07686">
    <property type="entry name" value="V-set"/>
    <property type="match status" value="1"/>
</dbReference>
<dbReference type="InterPro" id="IPR003599">
    <property type="entry name" value="Ig_sub"/>
</dbReference>
<dbReference type="InterPro" id="IPR036179">
    <property type="entry name" value="Ig-like_dom_sf"/>
</dbReference>
<evidence type="ECO:0000256" key="3">
    <source>
        <dbReference type="ARBA" id="ARBA00022692"/>
    </source>
</evidence>
<dbReference type="PANTHER" id="PTHR24100:SF130">
    <property type="entry name" value="BUTYROPHILIN-LIKE PROTEIN 9"/>
    <property type="match status" value="1"/>
</dbReference>
<evidence type="ECO:0000259" key="13">
    <source>
        <dbReference type="PROSITE" id="PS50835"/>
    </source>
</evidence>
<dbReference type="InterPro" id="IPR013320">
    <property type="entry name" value="ConA-like_dom_sf"/>
</dbReference>
<comment type="subcellular location">
    <subcellularLocation>
        <location evidence="1">Membrane</location>
        <topology evidence="1">Single-pass type I membrane protein</topology>
    </subcellularLocation>
</comment>
<dbReference type="InterPro" id="IPR013783">
    <property type="entry name" value="Ig-like_fold"/>
</dbReference>
<dbReference type="GO" id="GO:1903037">
    <property type="term" value="P:regulation of leukocyte cell-cell adhesion"/>
    <property type="evidence" value="ECO:0007669"/>
    <property type="project" value="UniProtKB-ARBA"/>
</dbReference>
<sequence length="634" mass="71535">MEHLSYEDRLRELGLFSLEKRRLQGDLIEAFQYLKGAYEKDGDRLFSRACSDRTRDKEEIFHDEGGETLEEVAQSSGRCPIPGYIQGQVGGGSEQPDLIKDVPAYCSQYKIIPPDKPVIGVIGKGVILPCQLKDKIIPERLSVQWVFTGNSEKKSDVTTYYGKNTHNPVHEYETYQGRTNFFQSEFNKGNVSLHLKNVMLSDKGKYICSVFFENWYDEVVVDLDVAAKGDESSVFLDGHVGQGIGVTCKSQGWFPEPKVVWLNSKGQTRKEEVTTQSTKTSSGLFDVVSSMNLKPGSDKEISCRVVNNLLNAMCESRVLISDVFFPSTSPWMTAFLVILFLNIAVVAAIGYKLNSKYFHLQQVIWKFSSTMQNTVNENLINILTSDSERNMRMRRIQKKLTDVVLHNPVKQRDSKLNWVNFWEARSHAVPITVNPDCRVLELQVPGAPGVESHASEPAGPNTPSTVPILVAKEGFAAGKHYWEVEVGQQQDWVLGVVREKGRQEEEGEDSWGGLPGEDYWALHRSQGEIFSSEGDRRIEKQQMRNSVLGVLLDLEERQVNFYEAEQMALMVRMPLRLGKEPAEMFYPFLSKREGTLTPLIHPVLIPVPLEALLNFTPRLNSTPDTSPPTFLSSK</sequence>
<keyword evidence="9" id="KW-0393">Immunoglobulin domain</keyword>
<evidence type="ECO:0000313" key="14">
    <source>
        <dbReference type="EMBL" id="KAK4806702.1"/>
    </source>
</evidence>
<name>A0AAN7RJM1_MYCAM</name>
<keyword evidence="8" id="KW-0325">Glycoprotein</keyword>